<dbReference type="PROSITE" id="PS50835">
    <property type="entry name" value="IG_LIKE"/>
    <property type="match status" value="1"/>
</dbReference>
<evidence type="ECO:0000313" key="3">
    <source>
        <dbReference type="EMBL" id="PIK62612.1"/>
    </source>
</evidence>
<gene>
    <name evidence="3" type="ORF">BSL78_00508</name>
</gene>
<accession>A0A2G8LQW2</accession>
<evidence type="ECO:0000256" key="1">
    <source>
        <dbReference type="SAM" id="SignalP"/>
    </source>
</evidence>
<dbReference type="SMART" id="SM00409">
    <property type="entry name" value="IG"/>
    <property type="match status" value="1"/>
</dbReference>
<feature type="signal peptide" evidence="1">
    <location>
        <begin position="1"/>
        <end position="20"/>
    </location>
</feature>
<proteinExistence type="predicted"/>
<name>A0A2G8LQW2_STIJA</name>
<reference evidence="3 4" key="1">
    <citation type="journal article" date="2017" name="PLoS Biol.">
        <title>The sea cucumber genome provides insights into morphological evolution and visceral regeneration.</title>
        <authorList>
            <person name="Zhang X."/>
            <person name="Sun L."/>
            <person name="Yuan J."/>
            <person name="Sun Y."/>
            <person name="Gao Y."/>
            <person name="Zhang L."/>
            <person name="Li S."/>
            <person name="Dai H."/>
            <person name="Hamel J.F."/>
            <person name="Liu C."/>
            <person name="Yu Y."/>
            <person name="Liu S."/>
            <person name="Lin W."/>
            <person name="Guo K."/>
            <person name="Jin S."/>
            <person name="Xu P."/>
            <person name="Storey K.B."/>
            <person name="Huan P."/>
            <person name="Zhang T."/>
            <person name="Zhou Y."/>
            <person name="Zhang J."/>
            <person name="Lin C."/>
            <person name="Li X."/>
            <person name="Xing L."/>
            <person name="Huo D."/>
            <person name="Sun M."/>
            <person name="Wang L."/>
            <person name="Mercier A."/>
            <person name="Li F."/>
            <person name="Yang H."/>
            <person name="Xiang J."/>
        </authorList>
    </citation>
    <scope>NUCLEOTIDE SEQUENCE [LARGE SCALE GENOMIC DNA]</scope>
    <source>
        <strain evidence="3">Shaxun</strain>
        <tissue evidence="3">Muscle</tissue>
    </source>
</reference>
<dbReference type="InterPro" id="IPR007110">
    <property type="entry name" value="Ig-like_dom"/>
</dbReference>
<protein>
    <recommendedName>
        <fullName evidence="2">Ig-like domain-containing protein</fullName>
    </recommendedName>
</protein>
<comment type="caution">
    <text evidence="3">The sequence shown here is derived from an EMBL/GenBank/DDBJ whole genome shotgun (WGS) entry which is preliminary data.</text>
</comment>
<dbReference type="InterPro" id="IPR036179">
    <property type="entry name" value="Ig-like_dom_sf"/>
</dbReference>
<evidence type="ECO:0000259" key="2">
    <source>
        <dbReference type="PROSITE" id="PS50835"/>
    </source>
</evidence>
<dbReference type="AlphaFoldDB" id="A0A2G8LQW2"/>
<dbReference type="InterPro" id="IPR003599">
    <property type="entry name" value="Ig_sub"/>
</dbReference>
<keyword evidence="4" id="KW-1185">Reference proteome</keyword>
<feature type="domain" description="Ig-like" evidence="2">
    <location>
        <begin position="36"/>
        <end position="115"/>
    </location>
</feature>
<dbReference type="EMBL" id="MRZV01000009">
    <property type="protein sequence ID" value="PIK62612.1"/>
    <property type="molecule type" value="Genomic_DNA"/>
</dbReference>
<keyword evidence="1" id="KW-0732">Signal</keyword>
<organism evidence="3 4">
    <name type="scientific">Stichopus japonicus</name>
    <name type="common">Sea cucumber</name>
    <dbReference type="NCBI Taxonomy" id="307972"/>
    <lineage>
        <taxon>Eukaryota</taxon>
        <taxon>Metazoa</taxon>
        <taxon>Echinodermata</taxon>
        <taxon>Eleutherozoa</taxon>
        <taxon>Echinozoa</taxon>
        <taxon>Holothuroidea</taxon>
        <taxon>Aspidochirotacea</taxon>
        <taxon>Aspidochirotida</taxon>
        <taxon>Stichopodidae</taxon>
        <taxon>Apostichopus</taxon>
    </lineage>
</organism>
<dbReference type="SUPFAM" id="SSF48726">
    <property type="entry name" value="Immunoglobulin"/>
    <property type="match status" value="1"/>
</dbReference>
<dbReference type="Proteomes" id="UP000230750">
    <property type="component" value="Unassembled WGS sequence"/>
</dbReference>
<dbReference type="InterPro" id="IPR013783">
    <property type="entry name" value="Ig-like_fold"/>
</dbReference>
<evidence type="ECO:0000313" key="4">
    <source>
        <dbReference type="Proteomes" id="UP000230750"/>
    </source>
</evidence>
<sequence length="576" mass="65062">MDSKLLIFFTFVTYLWFGEAEEYCTNVNKVMYVELGKNATLSCKIPRNCTEGIWLHTDTSTWMSRGIKAQNRDYLVSNNYKNNRIDNFLHIYNISRDRTGYYSCICQTKNSTNVYVEMFCINFKIRSPCQMDLYRNGVQNILTSGQQSEVHVHDTITTRCAEGLKWKSNCSKDDPSNSGSFVVTNLHNNCFTICKLTNEDDQKCKIKIVLQVVAERLGQTSFRNDIISSDYTTMAPQETSTVTEILTFTGWLYTSLTQNEETYPTTTYKVNKIRSSTDRISDTDSSLFPTQGNHRSLQSSIILTTSSKDNDVTKLSTEDASSMTRYTNSESPTSLPTTTALVTTTMEGPDESKVYSAKVGFVTMAGTSLHTSSVRTVASGGSVSTSGAFPEYLSASTQVKNDGHSTTTTKTLLLITMCFIVLLLLRKVFKKKSIRGSLEKGSWLKPIYESISVFRRFERSCQETNNEETAGRRFRLRSLSDNFDSRMNVDSTHLTSFFDDDEAHGPCDNSNVGQPNLYHLVQSNCHFSKVKERNSSSQSLAACLQSNHIKEPLTSCFDFNQRDTESLELHVYDDLR</sequence>
<dbReference type="Gene3D" id="2.60.40.10">
    <property type="entry name" value="Immunoglobulins"/>
    <property type="match status" value="1"/>
</dbReference>
<feature type="chain" id="PRO_5013567127" description="Ig-like domain-containing protein" evidence="1">
    <location>
        <begin position="21"/>
        <end position="576"/>
    </location>
</feature>